<dbReference type="Pfam" id="PF10991">
    <property type="entry name" value="Enc34_ssDNA-bd"/>
    <property type="match status" value="1"/>
</dbReference>
<feature type="region of interest" description="Disordered" evidence="1">
    <location>
        <begin position="198"/>
        <end position="233"/>
    </location>
</feature>
<evidence type="ECO:0000313" key="2">
    <source>
        <dbReference type="EMBL" id="MCU7380831.1"/>
    </source>
</evidence>
<evidence type="ECO:0000256" key="1">
    <source>
        <dbReference type="SAM" id="MobiDB-lite"/>
    </source>
</evidence>
<dbReference type="InterPro" id="IPR012340">
    <property type="entry name" value="NA-bd_OB-fold"/>
</dbReference>
<dbReference type="AlphaFoldDB" id="A0A9J6QZD5"/>
<accession>A0A9J6QZD5</accession>
<evidence type="ECO:0000313" key="3">
    <source>
        <dbReference type="Proteomes" id="UP001065549"/>
    </source>
</evidence>
<reference evidence="2" key="1">
    <citation type="submission" date="2022-09" db="EMBL/GenBank/DDBJ databases">
        <title>Culturomic study of gut microbiota in children with autism spectrum disorder.</title>
        <authorList>
            <person name="Efimov B.A."/>
            <person name="Chaplin A.V."/>
            <person name="Sokolova S.R."/>
            <person name="Pikina A.P."/>
            <person name="Korzhanova M."/>
            <person name="Belova V."/>
            <person name="Korostin D."/>
        </authorList>
    </citation>
    <scope>NUCLEOTIDE SEQUENCE</scope>
    <source>
        <strain evidence="2">ASD5510</strain>
    </source>
</reference>
<gene>
    <name evidence="2" type="ORF">OBO34_21180</name>
</gene>
<protein>
    <submittedName>
        <fullName evidence="2">DUF2815 family protein</fullName>
    </submittedName>
</protein>
<dbReference type="Gene3D" id="2.40.50.140">
    <property type="entry name" value="Nucleic acid-binding proteins"/>
    <property type="match status" value="1"/>
</dbReference>
<proteinExistence type="predicted"/>
<keyword evidence="3" id="KW-1185">Reference proteome</keyword>
<sequence>MAELKPTKVVTDKVRLSYVHLFTPYAHQQGQEPKYSCTVLVPKTDTVTKAKIDAAIEAAKQEGLTKTWNGAAPPNLPIPVYDGDGTRPNGEPFGPECKGHWVFTAGSKQPPQVVDAGVNPILDQSEIYSGIYGRVSVNFFPYFAAGRKGIGCGLNNVQKLADGEPLGGRTTAADDFGAPQQVMAPQAPAYGAAQQAMQPAAPAYQPQPVQQPAYQPQAPAFDPITGMPLTPGV</sequence>
<feature type="compositionally biased region" description="Low complexity" evidence="1">
    <location>
        <begin position="198"/>
        <end position="220"/>
    </location>
</feature>
<dbReference type="InterPro" id="IPR022595">
    <property type="entry name" value="Enc34_ssDNA-bd"/>
</dbReference>
<dbReference type="RefSeq" id="WP_269478827.1">
    <property type="nucleotide sequence ID" value="NZ_JAOSHN010000014.1"/>
</dbReference>
<dbReference type="Proteomes" id="UP001065549">
    <property type="component" value="Unassembled WGS sequence"/>
</dbReference>
<dbReference type="SUPFAM" id="SSF50249">
    <property type="entry name" value="Nucleic acid-binding proteins"/>
    <property type="match status" value="1"/>
</dbReference>
<comment type="caution">
    <text evidence="2">The sequence shown here is derived from an EMBL/GenBank/DDBJ whole genome shotgun (WGS) entry which is preliminary data.</text>
</comment>
<organism evidence="2 3">
    <name type="scientific">Hominibacterium faecale</name>
    <dbReference type="NCBI Taxonomy" id="2839743"/>
    <lineage>
        <taxon>Bacteria</taxon>
        <taxon>Bacillati</taxon>
        <taxon>Bacillota</taxon>
        <taxon>Clostridia</taxon>
        <taxon>Peptostreptococcales</taxon>
        <taxon>Anaerovoracaceae</taxon>
        <taxon>Hominibacterium</taxon>
    </lineage>
</organism>
<dbReference type="EMBL" id="JAOSHN010000014">
    <property type="protein sequence ID" value="MCU7380831.1"/>
    <property type="molecule type" value="Genomic_DNA"/>
</dbReference>
<name>A0A9J6QZD5_9FIRM</name>